<dbReference type="Pfam" id="PF10501">
    <property type="entry name" value="Ribosomal_L50"/>
    <property type="match status" value="1"/>
</dbReference>
<keyword evidence="4" id="KW-0496">Mitochondrion</keyword>
<name>A0A8D0E531_SALMN</name>
<dbReference type="AlphaFoldDB" id="A0A8D0E531"/>
<dbReference type="GO" id="GO:0005829">
    <property type="term" value="C:cytosol"/>
    <property type="evidence" value="ECO:0007669"/>
    <property type="project" value="Ensembl"/>
</dbReference>
<dbReference type="PANTHER" id="PTHR31542">
    <property type="entry name" value="39A RIBOSOMAL PROTEIN L50, MITOCHONDRIAL"/>
    <property type="match status" value="1"/>
</dbReference>
<evidence type="ECO:0000256" key="7">
    <source>
        <dbReference type="ARBA" id="ARBA00035398"/>
    </source>
</evidence>
<dbReference type="Ensembl" id="ENSSMRT00000031348.1">
    <property type="protein sequence ID" value="ENSSMRP00000026825.1"/>
    <property type="gene ID" value="ENSSMRG00000020708.1"/>
</dbReference>
<evidence type="ECO:0000313" key="9">
    <source>
        <dbReference type="Ensembl" id="ENSSMRP00000026825.1"/>
    </source>
</evidence>
<dbReference type="PANTHER" id="PTHR31542:SF1">
    <property type="entry name" value="LARGE RIBOSOMAL SUBUNIT PROTEIN ML50"/>
    <property type="match status" value="1"/>
</dbReference>
<dbReference type="InterPro" id="IPR018305">
    <property type="entry name" value="Ribosomal_m50"/>
</dbReference>
<comment type="similarity">
    <text evidence="2">Belongs to the mitochondrion-specific ribosomal protein mL50 family.</text>
</comment>
<evidence type="ECO:0000256" key="3">
    <source>
        <dbReference type="ARBA" id="ARBA00022980"/>
    </source>
</evidence>
<dbReference type="GO" id="GO:0005762">
    <property type="term" value="C:mitochondrial large ribosomal subunit"/>
    <property type="evidence" value="ECO:0007669"/>
    <property type="project" value="Ensembl"/>
</dbReference>
<keyword evidence="3" id="KW-0689">Ribosomal protein</keyword>
<evidence type="ECO:0000256" key="6">
    <source>
        <dbReference type="ARBA" id="ARBA00035183"/>
    </source>
</evidence>
<keyword evidence="10" id="KW-1185">Reference proteome</keyword>
<evidence type="ECO:0000256" key="4">
    <source>
        <dbReference type="ARBA" id="ARBA00023128"/>
    </source>
</evidence>
<evidence type="ECO:0000256" key="5">
    <source>
        <dbReference type="ARBA" id="ARBA00023274"/>
    </source>
</evidence>
<protein>
    <recommendedName>
        <fullName evidence="6">Large ribosomal subunit protein mL50</fullName>
    </recommendedName>
    <alternativeName>
        <fullName evidence="7">39S ribosomal protein L50, mitochondrial</fullName>
    </alternativeName>
</protein>
<sequence length="159" mass="17956">MAAPTAFLRIGRQRLILGLPPRRAFWEKDRKKEGKPDAADSSVPGKEETVLVCPPLRSRKYLPPEDIQSCLESHIKKVFGISVPKNWQEASLGDISLKYHLLAQLAADLGHAVPNNQLHEMKTAKDVLDFYSTPVKDASKFDELITQELPANLRISWHY</sequence>
<keyword evidence="5" id="KW-0687">Ribonucleoprotein</keyword>
<dbReference type="Proteomes" id="UP000694421">
    <property type="component" value="Unplaced"/>
</dbReference>
<organism evidence="9 10">
    <name type="scientific">Salvator merianae</name>
    <name type="common">Argentine black and white tegu</name>
    <name type="synonym">Tupinambis merianae</name>
    <dbReference type="NCBI Taxonomy" id="96440"/>
    <lineage>
        <taxon>Eukaryota</taxon>
        <taxon>Metazoa</taxon>
        <taxon>Chordata</taxon>
        <taxon>Craniata</taxon>
        <taxon>Vertebrata</taxon>
        <taxon>Euteleostomi</taxon>
        <taxon>Lepidosauria</taxon>
        <taxon>Squamata</taxon>
        <taxon>Bifurcata</taxon>
        <taxon>Unidentata</taxon>
        <taxon>Episquamata</taxon>
        <taxon>Laterata</taxon>
        <taxon>Teiioidea</taxon>
        <taxon>Teiidae</taxon>
        <taxon>Salvator</taxon>
    </lineage>
</organism>
<dbReference type="OMA" id="LMCSAQD"/>
<proteinExistence type="inferred from homology"/>
<evidence type="ECO:0000313" key="10">
    <source>
        <dbReference type="Proteomes" id="UP000694421"/>
    </source>
</evidence>
<accession>A0A8D0E531</accession>
<feature type="region of interest" description="Disordered" evidence="8">
    <location>
        <begin position="27"/>
        <end position="46"/>
    </location>
</feature>
<reference evidence="9" key="2">
    <citation type="submission" date="2025-09" db="UniProtKB">
        <authorList>
            <consortium name="Ensembl"/>
        </authorList>
    </citation>
    <scope>IDENTIFICATION</scope>
</reference>
<feature type="compositionally biased region" description="Basic and acidic residues" evidence="8">
    <location>
        <begin position="27"/>
        <end position="38"/>
    </location>
</feature>
<comment type="subcellular location">
    <subcellularLocation>
        <location evidence="1">Mitochondrion</location>
    </subcellularLocation>
</comment>
<dbReference type="GeneTree" id="ENSGT00390000004279"/>
<evidence type="ECO:0000256" key="1">
    <source>
        <dbReference type="ARBA" id="ARBA00004173"/>
    </source>
</evidence>
<evidence type="ECO:0000256" key="8">
    <source>
        <dbReference type="SAM" id="MobiDB-lite"/>
    </source>
</evidence>
<evidence type="ECO:0000256" key="2">
    <source>
        <dbReference type="ARBA" id="ARBA00008860"/>
    </source>
</evidence>
<reference evidence="9" key="1">
    <citation type="submission" date="2025-08" db="UniProtKB">
        <authorList>
            <consortium name="Ensembl"/>
        </authorList>
    </citation>
    <scope>IDENTIFICATION</scope>
</reference>